<dbReference type="InterPro" id="IPR016718">
    <property type="entry name" value="rRNA_m1G-MeTrfase_A_prd"/>
</dbReference>
<dbReference type="STRING" id="980251.GCA_001642875_04439"/>
<dbReference type="Pfam" id="PF13649">
    <property type="entry name" value="Methyltransf_25"/>
    <property type="match status" value="1"/>
</dbReference>
<dbReference type="InterPro" id="IPR048647">
    <property type="entry name" value="RlmA_N"/>
</dbReference>
<accession>A0A5B9PMS4</accession>
<dbReference type="SUPFAM" id="SSF53335">
    <property type="entry name" value="S-adenosyl-L-methionine-dependent methyltransferases"/>
    <property type="match status" value="1"/>
</dbReference>
<sequence>MRCASGHNFDRAKEGYWNLTQPQDKKSSNPGDSDEAVLARRRWLERGLAAGLVESLREWTSTSSAAQNVLDLGCGEGSFGPALFPHAASSYCGIDLSRRAIKLAARGWPEATWVLANADRGLPIADGCIQQVVSLFGRRPVSEIERVLSVDGVCVVAIPGEEDLIELREQTQKSGHRRSRWEMVAEEMKAANLVLSQHKKWTQHVELKSDEIADALAMTYRAVRNSQQSRLKGVEQMNVTLAADLLLFCRGK</sequence>
<name>A0A5B9PMS4_9BACT</name>
<protein>
    <submittedName>
        <fullName evidence="6">23S rRNA (Guanine(745)-N(1))-methyltransferase</fullName>
        <ecNumber evidence="6">2.1.1.187</ecNumber>
    </submittedName>
</protein>
<dbReference type="Proteomes" id="UP000322214">
    <property type="component" value="Chromosome"/>
</dbReference>
<evidence type="ECO:0000256" key="2">
    <source>
        <dbReference type="PIRSR" id="PIRSR018249-2"/>
    </source>
</evidence>
<gene>
    <name evidence="6" type="primary">rlmA</name>
    <name evidence="6" type="ORF">MFFC18_35140</name>
</gene>
<dbReference type="AlphaFoldDB" id="A0A5B9PMS4"/>
<evidence type="ECO:0000259" key="4">
    <source>
        <dbReference type="Pfam" id="PF13649"/>
    </source>
</evidence>
<feature type="binding site" evidence="1">
    <location>
        <position position="7"/>
    </location>
    <ligand>
        <name>Zn(2+)</name>
        <dbReference type="ChEBI" id="CHEBI:29105"/>
    </ligand>
</feature>
<evidence type="ECO:0000256" key="3">
    <source>
        <dbReference type="SAM" id="MobiDB-lite"/>
    </source>
</evidence>
<dbReference type="Pfam" id="PF21302">
    <property type="entry name" value="Zn_ribbon_RlmA"/>
    <property type="match status" value="1"/>
</dbReference>
<organism evidence="6 7">
    <name type="scientific">Mariniblastus fucicola</name>
    <dbReference type="NCBI Taxonomy" id="980251"/>
    <lineage>
        <taxon>Bacteria</taxon>
        <taxon>Pseudomonadati</taxon>
        <taxon>Planctomycetota</taxon>
        <taxon>Planctomycetia</taxon>
        <taxon>Pirellulales</taxon>
        <taxon>Pirellulaceae</taxon>
        <taxon>Mariniblastus</taxon>
    </lineage>
</organism>
<dbReference type="GO" id="GO:0052911">
    <property type="term" value="F:23S rRNA (guanine(745)-N(1))-methyltransferase activity"/>
    <property type="evidence" value="ECO:0007669"/>
    <property type="project" value="UniProtKB-EC"/>
</dbReference>
<keyword evidence="6" id="KW-0808">Transferase</keyword>
<keyword evidence="1" id="KW-0479">Metal-binding</keyword>
<keyword evidence="2" id="KW-0949">S-adenosyl-L-methionine</keyword>
<evidence type="ECO:0000313" key="6">
    <source>
        <dbReference type="EMBL" id="QEG23613.1"/>
    </source>
</evidence>
<feature type="binding site" evidence="1">
    <location>
        <position position="3"/>
    </location>
    <ligand>
        <name>Zn(2+)</name>
        <dbReference type="ChEBI" id="CHEBI:29105"/>
    </ligand>
</feature>
<keyword evidence="7" id="KW-1185">Reference proteome</keyword>
<feature type="binding site" evidence="2">
    <location>
        <begin position="76"/>
        <end position="77"/>
    </location>
    <ligand>
        <name>S-adenosyl-L-methionine</name>
        <dbReference type="ChEBI" id="CHEBI:59789"/>
    </ligand>
</feature>
<evidence type="ECO:0000259" key="5">
    <source>
        <dbReference type="Pfam" id="PF21302"/>
    </source>
</evidence>
<dbReference type="InterPro" id="IPR041698">
    <property type="entry name" value="Methyltransf_25"/>
</dbReference>
<dbReference type="EC" id="2.1.1.187" evidence="6"/>
<feature type="region of interest" description="Disordered" evidence="3">
    <location>
        <begin position="15"/>
        <end position="34"/>
    </location>
</feature>
<dbReference type="InterPro" id="IPR029063">
    <property type="entry name" value="SAM-dependent_MTases_sf"/>
</dbReference>
<dbReference type="EMBL" id="CP042912">
    <property type="protein sequence ID" value="QEG23613.1"/>
    <property type="molecule type" value="Genomic_DNA"/>
</dbReference>
<keyword evidence="6" id="KW-0489">Methyltransferase</keyword>
<dbReference type="GO" id="GO:0046872">
    <property type="term" value="F:metal ion binding"/>
    <property type="evidence" value="ECO:0007669"/>
    <property type="project" value="UniProtKB-KW"/>
</dbReference>
<dbReference type="KEGG" id="mff:MFFC18_35140"/>
<dbReference type="CDD" id="cd02440">
    <property type="entry name" value="AdoMet_MTases"/>
    <property type="match status" value="1"/>
</dbReference>
<evidence type="ECO:0000313" key="7">
    <source>
        <dbReference type="Proteomes" id="UP000322214"/>
    </source>
</evidence>
<dbReference type="PIRSF" id="PIRSF018249">
    <property type="entry name" value="MyrA_prd"/>
    <property type="match status" value="1"/>
</dbReference>
<evidence type="ECO:0000256" key="1">
    <source>
        <dbReference type="PIRSR" id="PIRSR018249-1"/>
    </source>
</evidence>
<feature type="domain" description="Methyltransferase" evidence="4">
    <location>
        <begin position="69"/>
        <end position="145"/>
    </location>
</feature>
<feature type="domain" description="23S rRNA (guanine(745)-N(1))-methyltransferase N-terminal" evidence="5">
    <location>
        <begin position="1"/>
        <end position="27"/>
    </location>
</feature>
<dbReference type="Gene3D" id="3.40.50.150">
    <property type="entry name" value="Vaccinia Virus protein VP39"/>
    <property type="match status" value="1"/>
</dbReference>
<proteinExistence type="predicted"/>
<reference evidence="6 7" key="1">
    <citation type="submission" date="2019-08" db="EMBL/GenBank/DDBJ databases">
        <title>Deep-cultivation of Planctomycetes and their phenomic and genomic characterization uncovers novel biology.</title>
        <authorList>
            <person name="Wiegand S."/>
            <person name="Jogler M."/>
            <person name="Boedeker C."/>
            <person name="Pinto D."/>
            <person name="Vollmers J."/>
            <person name="Rivas-Marin E."/>
            <person name="Kohn T."/>
            <person name="Peeters S.H."/>
            <person name="Heuer A."/>
            <person name="Rast P."/>
            <person name="Oberbeckmann S."/>
            <person name="Bunk B."/>
            <person name="Jeske O."/>
            <person name="Meyerdierks A."/>
            <person name="Storesund J.E."/>
            <person name="Kallscheuer N."/>
            <person name="Luecker S."/>
            <person name="Lage O.M."/>
            <person name="Pohl T."/>
            <person name="Merkel B.J."/>
            <person name="Hornburger P."/>
            <person name="Mueller R.-W."/>
            <person name="Bruemmer F."/>
            <person name="Labrenz M."/>
            <person name="Spormann A.M."/>
            <person name="Op den Camp H."/>
            <person name="Overmann J."/>
            <person name="Amann R."/>
            <person name="Jetten M.S.M."/>
            <person name="Mascher T."/>
            <person name="Medema M.H."/>
            <person name="Devos D.P."/>
            <person name="Kaster A.-K."/>
            <person name="Ovreas L."/>
            <person name="Rohde M."/>
            <person name="Galperin M.Y."/>
            <person name="Jogler C."/>
        </authorList>
    </citation>
    <scope>NUCLEOTIDE SEQUENCE [LARGE SCALE GENOMIC DNA]</scope>
    <source>
        <strain evidence="6 7">FC18</strain>
    </source>
</reference>
<keyword evidence="1" id="KW-0862">Zinc</keyword>